<evidence type="ECO:0000313" key="1">
    <source>
        <dbReference type="EMBL" id="MCI72213.1"/>
    </source>
</evidence>
<protein>
    <submittedName>
        <fullName evidence="1">Uncharacterized protein</fullName>
    </submittedName>
</protein>
<comment type="caution">
    <text evidence="1">The sequence shown here is derived from an EMBL/GenBank/DDBJ whole genome shotgun (WGS) entry which is preliminary data.</text>
</comment>
<dbReference type="EMBL" id="LXQA010813222">
    <property type="protein sequence ID" value="MCI72213.1"/>
    <property type="molecule type" value="Genomic_DNA"/>
</dbReference>
<keyword evidence="2" id="KW-1185">Reference proteome</keyword>
<name>A0A392UFA9_9FABA</name>
<sequence>TTTVGSFQRPDCVELLVGDLADAALADADAEADLTSFTKVSAVVDAVVADAAVAGLTRCPMVSPDPGP</sequence>
<dbReference type="Proteomes" id="UP000265520">
    <property type="component" value="Unassembled WGS sequence"/>
</dbReference>
<organism evidence="1 2">
    <name type="scientific">Trifolium medium</name>
    <dbReference type="NCBI Taxonomy" id="97028"/>
    <lineage>
        <taxon>Eukaryota</taxon>
        <taxon>Viridiplantae</taxon>
        <taxon>Streptophyta</taxon>
        <taxon>Embryophyta</taxon>
        <taxon>Tracheophyta</taxon>
        <taxon>Spermatophyta</taxon>
        <taxon>Magnoliopsida</taxon>
        <taxon>eudicotyledons</taxon>
        <taxon>Gunneridae</taxon>
        <taxon>Pentapetalae</taxon>
        <taxon>rosids</taxon>
        <taxon>fabids</taxon>
        <taxon>Fabales</taxon>
        <taxon>Fabaceae</taxon>
        <taxon>Papilionoideae</taxon>
        <taxon>50 kb inversion clade</taxon>
        <taxon>NPAAA clade</taxon>
        <taxon>Hologalegina</taxon>
        <taxon>IRL clade</taxon>
        <taxon>Trifolieae</taxon>
        <taxon>Trifolium</taxon>
    </lineage>
</organism>
<accession>A0A392UFA9</accession>
<feature type="non-terminal residue" evidence="1">
    <location>
        <position position="1"/>
    </location>
</feature>
<reference evidence="1 2" key="1">
    <citation type="journal article" date="2018" name="Front. Plant Sci.">
        <title>Red Clover (Trifolium pratense) and Zigzag Clover (T. medium) - A Picture of Genomic Similarities and Differences.</title>
        <authorList>
            <person name="Dluhosova J."/>
            <person name="Istvanek J."/>
            <person name="Nedelnik J."/>
            <person name="Repkova J."/>
        </authorList>
    </citation>
    <scope>NUCLEOTIDE SEQUENCE [LARGE SCALE GENOMIC DNA]</scope>
    <source>
        <strain evidence="2">cv. 10/8</strain>
        <tissue evidence="1">Leaf</tissue>
    </source>
</reference>
<proteinExistence type="predicted"/>
<dbReference type="AlphaFoldDB" id="A0A392UFA9"/>
<evidence type="ECO:0000313" key="2">
    <source>
        <dbReference type="Proteomes" id="UP000265520"/>
    </source>
</evidence>